<dbReference type="InterPro" id="IPR014710">
    <property type="entry name" value="RmlC-like_jellyroll"/>
</dbReference>
<keyword evidence="4" id="KW-1185">Reference proteome</keyword>
<dbReference type="VEuPathDB" id="FungiDB:Z517_12449"/>
<feature type="compositionally biased region" description="Low complexity" evidence="1">
    <location>
        <begin position="15"/>
        <end position="24"/>
    </location>
</feature>
<protein>
    <recommendedName>
        <fullName evidence="2">Cupin type-2 domain-containing protein</fullName>
    </recommendedName>
</protein>
<feature type="region of interest" description="Disordered" evidence="1">
    <location>
        <begin position="1"/>
        <end position="34"/>
    </location>
</feature>
<gene>
    <name evidence="3" type="ORF">Z517_12449</name>
</gene>
<name>A0A0D2GQ72_9EURO</name>
<reference evidence="3 4" key="1">
    <citation type="submission" date="2015-01" db="EMBL/GenBank/DDBJ databases">
        <title>The Genome Sequence of Fonsecaea pedrosoi CBS 271.37.</title>
        <authorList>
            <consortium name="The Broad Institute Genomics Platform"/>
            <person name="Cuomo C."/>
            <person name="de Hoog S."/>
            <person name="Gorbushina A."/>
            <person name="Stielow B."/>
            <person name="Teixiera M."/>
            <person name="Abouelleil A."/>
            <person name="Chapman S.B."/>
            <person name="Priest M."/>
            <person name="Young S.K."/>
            <person name="Wortman J."/>
            <person name="Nusbaum C."/>
            <person name="Birren B."/>
        </authorList>
    </citation>
    <scope>NUCLEOTIDE SEQUENCE [LARGE SCALE GENOMIC DNA]</scope>
    <source>
        <strain evidence="3 4">CBS 271.37</strain>
    </source>
</reference>
<evidence type="ECO:0000313" key="4">
    <source>
        <dbReference type="Proteomes" id="UP000053029"/>
    </source>
</evidence>
<organism evidence="3 4">
    <name type="scientific">Fonsecaea pedrosoi CBS 271.37</name>
    <dbReference type="NCBI Taxonomy" id="1442368"/>
    <lineage>
        <taxon>Eukaryota</taxon>
        <taxon>Fungi</taxon>
        <taxon>Dikarya</taxon>
        <taxon>Ascomycota</taxon>
        <taxon>Pezizomycotina</taxon>
        <taxon>Eurotiomycetes</taxon>
        <taxon>Chaetothyriomycetidae</taxon>
        <taxon>Chaetothyriales</taxon>
        <taxon>Herpotrichiellaceae</taxon>
        <taxon>Fonsecaea</taxon>
    </lineage>
</organism>
<dbReference type="EMBL" id="KN846977">
    <property type="protein sequence ID" value="KIW74509.1"/>
    <property type="molecule type" value="Genomic_DNA"/>
</dbReference>
<dbReference type="Proteomes" id="UP000053029">
    <property type="component" value="Unassembled WGS sequence"/>
</dbReference>
<dbReference type="GeneID" id="25311939"/>
<dbReference type="SUPFAM" id="SSF51182">
    <property type="entry name" value="RmlC-like cupins"/>
    <property type="match status" value="1"/>
</dbReference>
<dbReference type="AlphaFoldDB" id="A0A0D2GQ72"/>
<evidence type="ECO:0000313" key="3">
    <source>
        <dbReference type="EMBL" id="KIW74509.1"/>
    </source>
</evidence>
<sequence>MTRHIPFILPSGTVSSSRSPISDPSHSRRRYGSRSLTLAHTQSAIVELSPSICGTLMRAQPHSASAVHHHGTQDTIVYAVSGYGSLVSSSGKSKDGPFGDVRQDLKPGDWALIPAYREHQEVNDGDEEVVWVIVRAPEGVPIVENLKGWGGSLET</sequence>
<evidence type="ECO:0000256" key="1">
    <source>
        <dbReference type="SAM" id="MobiDB-lite"/>
    </source>
</evidence>
<accession>A0A0D2GQ72</accession>
<dbReference type="OrthoDB" id="3511549at2759"/>
<proteinExistence type="predicted"/>
<feature type="domain" description="Cupin type-2" evidence="2">
    <location>
        <begin position="56"/>
        <end position="134"/>
    </location>
</feature>
<evidence type="ECO:0000259" key="2">
    <source>
        <dbReference type="Pfam" id="PF07883"/>
    </source>
</evidence>
<dbReference type="HOGENOM" id="CLU_090057_2_0_1"/>
<dbReference type="InterPro" id="IPR013096">
    <property type="entry name" value="Cupin_2"/>
</dbReference>
<dbReference type="Gene3D" id="2.60.120.10">
    <property type="entry name" value="Jelly Rolls"/>
    <property type="match status" value="1"/>
</dbReference>
<dbReference type="InterPro" id="IPR011051">
    <property type="entry name" value="RmlC_Cupin_sf"/>
</dbReference>
<dbReference type="RefSeq" id="XP_013278317.1">
    <property type="nucleotide sequence ID" value="XM_013422863.1"/>
</dbReference>
<dbReference type="Pfam" id="PF07883">
    <property type="entry name" value="Cupin_2"/>
    <property type="match status" value="1"/>
</dbReference>